<reference evidence="2" key="1">
    <citation type="submission" date="2019-08" db="EMBL/GenBank/DDBJ databases">
        <title>Arthrobacter sp. nov., isolated from plateau pika and Tibetan wild ass.</title>
        <authorList>
            <person name="Ge Y."/>
        </authorList>
    </citation>
    <scope>NUCLEOTIDE SEQUENCE [LARGE SCALE GENOMIC DNA]</scope>
    <source>
        <strain evidence="2">HF-4214</strain>
    </source>
</reference>
<proteinExistence type="predicted"/>
<accession>A0A6N7RLY1</accession>
<comment type="caution">
    <text evidence="1">The sequence shown here is derived from an EMBL/GenBank/DDBJ whole genome shotgun (WGS) entry which is preliminary data.</text>
</comment>
<sequence>MCRKLADQRGDTMVEALAAILIAALGATMLATMVVASVSVASRSERVLNDAYADESGLYGAGTLSKVIVRVPSDTSLSSDDYPIDVTLFTSGEYSCYSSSVQPADEGEGVS</sequence>
<keyword evidence="2" id="KW-1185">Reference proteome</keyword>
<protein>
    <submittedName>
        <fullName evidence="1">Uncharacterized protein</fullName>
    </submittedName>
</protein>
<dbReference type="Proteomes" id="UP000438093">
    <property type="component" value="Unassembled WGS sequence"/>
</dbReference>
<dbReference type="AlphaFoldDB" id="A0A6N7RLY1"/>
<gene>
    <name evidence="1" type="ORF">GJG86_04585</name>
</gene>
<name>A0A6N7RLY1_9ACTN</name>
<dbReference type="EMBL" id="VTFY01000002">
    <property type="protein sequence ID" value="MRX81768.1"/>
    <property type="molecule type" value="Genomic_DNA"/>
</dbReference>
<organism evidence="1 2">
    <name type="scientific">Eggerthella guodeyinii</name>
    <dbReference type="NCBI Taxonomy" id="2690837"/>
    <lineage>
        <taxon>Bacteria</taxon>
        <taxon>Bacillati</taxon>
        <taxon>Actinomycetota</taxon>
        <taxon>Coriobacteriia</taxon>
        <taxon>Eggerthellales</taxon>
        <taxon>Eggerthellaceae</taxon>
        <taxon>Eggerthella</taxon>
    </lineage>
</organism>
<evidence type="ECO:0000313" key="2">
    <source>
        <dbReference type="Proteomes" id="UP000438093"/>
    </source>
</evidence>
<evidence type="ECO:0000313" key="1">
    <source>
        <dbReference type="EMBL" id="MRX81768.1"/>
    </source>
</evidence>